<evidence type="ECO:0000256" key="4">
    <source>
        <dbReference type="ARBA" id="ARBA00022636"/>
    </source>
</evidence>
<evidence type="ECO:0000259" key="11">
    <source>
        <dbReference type="PROSITE" id="PS50883"/>
    </source>
</evidence>
<evidence type="ECO:0000256" key="9">
    <source>
        <dbReference type="ARBA" id="ARBA00034290"/>
    </source>
</evidence>
<keyword evidence="5 10" id="KW-0812">Transmembrane</keyword>
<dbReference type="InterPro" id="IPR001633">
    <property type="entry name" value="EAL_dom"/>
</dbReference>
<keyword evidence="4" id="KW-0973">c-di-GMP</keyword>
<dbReference type="InterPro" id="IPR035919">
    <property type="entry name" value="EAL_sf"/>
</dbReference>
<dbReference type="Pfam" id="PF00563">
    <property type="entry name" value="EAL"/>
    <property type="match status" value="1"/>
</dbReference>
<evidence type="ECO:0000256" key="7">
    <source>
        <dbReference type="ARBA" id="ARBA00022989"/>
    </source>
</evidence>
<dbReference type="PANTHER" id="PTHR33121:SF79">
    <property type="entry name" value="CYCLIC DI-GMP PHOSPHODIESTERASE PDED-RELATED"/>
    <property type="match status" value="1"/>
</dbReference>
<dbReference type="RefSeq" id="WP_053410652.1">
    <property type="nucleotide sequence ID" value="NZ_LHPI01000021.1"/>
</dbReference>
<dbReference type="Proteomes" id="UP000037530">
    <property type="component" value="Unassembled WGS sequence"/>
</dbReference>
<gene>
    <name evidence="12" type="ORF">AKJ31_19065</name>
</gene>
<evidence type="ECO:0000256" key="10">
    <source>
        <dbReference type="SAM" id="Phobius"/>
    </source>
</evidence>
<protein>
    <recommendedName>
        <fullName evidence="2">cyclic-guanylate-specific phosphodiesterase</fullName>
        <ecNumber evidence="2">3.1.4.52</ecNumber>
    </recommendedName>
</protein>
<dbReference type="InterPro" id="IPR024744">
    <property type="entry name" value="CSS-motif_dom"/>
</dbReference>
<reference evidence="13" key="1">
    <citation type="submission" date="2015-08" db="EMBL/GenBank/DDBJ databases">
        <title>Vibrio galatheae sp. nov., a novel member of the Vibrionaceae family isolated from the Solomon Islands.</title>
        <authorList>
            <person name="Giubergia S."/>
            <person name="Machado H."/>
            <person name="Mateiu R.V."/>
            <person name="Gram L."/>
        </authorList>
    </citation>
    <scope>NUCLEOTIDE SEQUENCE [LARGE SCALE GENOMIC DNA]</scope>
    <source>
        <strain evidence="13">DSM 19134</strain>
    </source>
</reference>
<evidence type="ECO:0000256" key="3">
    <source>
        <dbReference type="ARBA" id="ARBA00022475"/>
    </source>
</evidence>
<dbReference type="EC" id="3.1.4.52" evidence="2"/>
<dbReference type="InterPro" id="IPR050706">
    <property type="entry name" value="Cyclic-di-GMP_PDE-like"/>
</dbReference>
<comment type="caution">
    <text evidence="12">The sequence shown here is derived from an EMBL/GenBank/DDBJ whole genome shotgun (WGS) entry which is preliminary data.</text>
</comment>
<name>A0A0M0HVF9_9VIBR</name>
<comment type="subcellular location">
    <subcellularLocation>
        <location evidence="1">Cell membrane</location>
        <topology evidence="1">Multi-pass membrane protein</topology>
    </subcellularLocation>
</comment>
<evidence type="ECO:0000256" key="1">
    <source>
        <dbReference type="ARBA" id="ARBA00004651"/>
    </source>
</evidence>
<evidence type="ECO:0000256" key="2">
    <source>
        <dbReference type="ARBA" id="ARBA00012282"/>
    </source>
</evidence>
<evidence type="ECO:0000256" key="5">
    <source>
        <dbReference type="ARBA" id="ARBA00022692"/>
    </source>
</evidence>
<dbReference type="Gene3D" id="3.20.20.450">
    <property type="entry name" value="EAL domain"/>
    <property type="match status" value="1"/>
</dbReference>
<evidence type="ECO:0000313" key="12">
    <source>
        <dbReference type="EMBL" id="KOO06044.1"/>
    </source>
</evidence>
<proteinExistence type="predicted"/>
<keyword evidence="7 10" id="KW-1133">Transmembrane helix</keyword>
<feature type="transmembrane region" description="Helical" evidence="10">
    <location>
        <begin position="206"/>
        <end position="226"/>
    </location>
</feature>
<organism evidence="12 13">
    <name type="scientific">Vibrio hepatarius</name>
    <dbReference type="NCBI Taxonomy" id="171383"/>
    <lineage>
        <taxon>Bacteria</taxon>
        <taxon>Pseudomonadati</taxon>
        <taxon>Pseudomonadota</taxon>
        <taxon>Gammaproteobacteria</taxon>
        <taxon>Vibrionales</taxon>
        <taxon>Vibrionaceae</taxon>
        <taxon>Vibrio</taxon>
        <taxon>Vibrio oreintalis group</taxon>
    </lineage>
</organism>
<keyword evidence="6" id="KW-0378">Hydrolase</keyword>
<dbReference type="PROSITE" id="PS50883">
    <property type="entry name" value="EAL"/>
    <property type="match status" value="1"/>
</dbReference>
<dbReference type="GO" id="GO:0071111">
    <property type="term" value="F:cyclic-guanylate-specific phosphodiesterase activity"/>
    <property type="evidence" value="ECO:0007669"/>
    <property type="project" value="UniProtKB-EC"/>
</dbReference>
<feature type="domain" description="EAL" evidence="11">
    <location>
        <begin position="229"/>
        <end position="481"/>
    </location>
</feature>
<accession>A0A0M0HVF9</accession>
<dbReference type="GO" id="GO:0005886">
    <property type="term" value="C:plasma membrane"/>
    <property type="evidence" value="ECO:0007669"/>
    <property type="project" value="UniProtKB-SubCell"/>
</dbReference>
<dbReference type="PATRIC" id="fig|171383.3.peg.3888"/>
<dbReference type="Pfam" id="PF12792">
    <property type="entry name" value="CSS-motif"/>
    <property type="match status" value="1"/>
</dbReference>
<keyword evidence="13" id="KW-1185">Reference proteome</keyword>
<dbReference type="SMART" id="SM00052">
    <property type="entry name" value="EAL"/>
    <property type="match status" value="1"/>
</dbReference>
<sequence>MASFFSYEIQKIEQEEFATDVLGNAELVTSQLVTVLTTANSIEGFTCNKDNINKLRELVMTNSEIFDAGFMKDDTVYCTANWGEIKPTKLRYQGSGEQNGYQFYSNEENLYRISEHYNLTAKGNFFAVNITTSYSRVLKKLPQFQFQIYSKTVDHIFDEYAPAKKSNSYFALTLSTDACSKVYGFCVRTINDRAGLPYYSIRSNTIVFIVILTISYLITHLLQLIISNRQTIEARFRTALSEESLFMEYQPIVRIGNGRVEAVESLVRWTDDVYGRVSPELFISIAEKLSLYPELAHFTAKRAISDMASVLRNDPQFSCGINICSYEIREHAFLEYLIALVRSHDINPSQIKIEITESIDVELIEIAEFSARAHALGFMVVLDDFGTGVSNLVWLTEVNFDSIKIDRVFVNALNFDIKKGMASAIMDLVASLGKEVVFEGVETKREYDMITKHSTQGYVQGWYFYRSLPLTELLTLLNNKKSS</sequence>
<dbReference type="EMBL" id="LHPI01000021">
    <property type="protein sequence ID" value="KOO06044.1"/>
    <property type="molecule type" value="Genomic_DNA"/>
</dbReference>
<dbReference type="AlphaFoldDB" id="A0A0M0HVF9"/>
<dbReference type="SUPFAM" id="SSF141868">
    <property type="entry name" value="EAL domain-like"/>
    <property type="match status" value="1"/>
</dbReference>
<dbReference type="STRING" id="171383.AKJ31_19065"/>
<comment type="catalytic activity">
    <reaction evidence="9">
        <text>3',3'-c-di-GMP + H2O = 5'-phosphoguanylyl(3'-&gt;5')guanosine + H(+)</text>
        <dbReference type="Rhea" id="RHEA:24902"/>
        <dbReference type="ChEBI" id="CHEBI:15377"/>
        <dbReference type="ChEBI" id="CHEBI:15378"/>
        <dbReference type="ChEBI" id="CHEBI:58754"/>
        <dbReference type="ChEBI" id="CHEBI:58805"/>
        <dbReference type="EC" id="3.1.4.52"/>
    </reaction>
</comment>
<evidence type="ECO:0000256" key="6">
    <source>
        <dbReference type="ARBA" id="ARBA00022801"/>
    </source>
</evidence>
<keyword evidence="3" id="KW-1003">Cell membrane</keyword>
<evidence type="ECO:0000313" key="13">
    <source>
        <dbReference type="Proteomes" id="UP000037530"/>
    </source>
</evidence>
<keyword evidence="8 10" id="KW-0472">Membrane</keyword>
<dbReference type="CDD" id="cd01948">
    <property type="entry name" value="EAL"/>
    <property type="match status" value="1"/>
</dbReference>
<dbReference type="PANTHER" id="PTHR33121">
    <property type="entry name" value="CYCLIC DI-GMP PHOSPHODIESTERASE PDEF"/>
    <property type="match status" value="1"/>
</dbReference>
<evidence type="ECO:0000256" key="8">
    <source>
        <dbReference type="ARBA" id="ARBA00023136"/>
    </source>
</evidence>